<protein>
    <submittedName>
        <fullName evidence="1">Uncharacterized protein</fullName>
    </submittedName>
</protein>
<accession>A0ABQ7HX10</accession>
<keyword evidence="2" id="KW-1185">Reference proteome</keyword>
<gene>
    <name evidence="1" type="ORF">TCON_2133</name>
</gene>
<organism evidence="1 2">
    <name type="scientific">Astathelohania contejeani</name>
    <dbReference type="NCBI Taxonomy" id="164912"/>
    <lineage>
        <taxon>Eukaryota</taxon>
        <taxon>Fungi</taxon>
        <taxon>Fungi incertae sedis</taxon>
        <taxon>Microsporidia</taxon>
        <taxon>Astathelohaniidae</taxon>
        <taxon>Astathelohania</taxon>
    </lineage>
</organism>
<reference evidence="1 2" key="1">
    <citation type="submission" date="2019-01" db="EMBL/GenBank/DDBJ databases">
        <title>Genomes sequencing and comparative genomics of infectious freshwater microsporidia, Cucumispora dikerogammari and Thelohania contejeani.</title>
        <authorList>
            <person name="Cormier A."/>
            <person name="Giraud I."/>
            <person name="Wattier R."/>
            <person name="Teixeira M."/>
            <person name="Grandjean F."/>
            <person name="Rigaud T."/>
            <person name="Cordaux R."/>
        </authorList>
    </citation>
    <scope>NUCLEOTIDE SEQUENCE [LARGE SCALE GENOMIC DNA]</scope>
    <source>
        <strain evidence="1">T1</strain>
        <tissue evidence="1">Spores</tissue>
    </source>
</reference>
<name>A0ABQ7HX10_9MICR</name>
<dbReference type="Proteomes" id="UP001516464">
    <property type="component" value="Unassembled WGS sequence"/>
</dbReference>
<comment type="caution">
    <text evidence="1">The sequence shown here is derived from an EMBL/GenBank/DDBJ whole genome shotgun (WGS) entry which is preliminary data.</text>
</comment>
<dbReference type="EMBL" id="SBIQ01000208">
    <property type="protein sequence ID" value="KAF7682646.1"/>
    <property type="molecule type" value="Genomic_DNA"/>
</dbReference>
<evidence type="ECO:0000313" key="1">
    <source>
        <dbReference type="EMBL" id="KAF7682646.1"/>
    </source>
</evidence>
<evidence type="ECO:0000313" key="2">
    <source>
        <dbReference type="Proteomes" id="UP001516464"/>
    </source>
</evidence>
<sequence>MEKNDVIYKILIGVMKEEITITELKNVLKDNDISDSEYNSFLLNQIKFKTKKFAKPIFHTKSILDPIFIKEITKGLEERMPTYDSEKLPVYTDETKLCAKEKCIISSEDINKRLKACCKNVDEKCGTYLKDALILFIKEILEKTQKKDGNIITFSTIKDILKIYPSLK</sequence>
<proteinExistence type="predicted"/>